<gene>
    <name evidence="1" type="ORF">F0562_030412</name>
</gene>
<sequence length="89" mass="10417">MSRKNGCFQYSLNRLLPQRKKFYIETEFWRLRANYYFHTQFPCFPGKLEDQRFNQDRLIRKYLDLSLSRTQCLALLIVQGCGGGAGGGS</sequence>
<accession>A0A5J5AYE6</accession>
<reference evidence="1 2" key="1">
    <citation type="submission" date="2019-09" db="EMBL/GenBank/DDBJ databases">
        <title>A chromosome-level genome assembly of the Chinese tupelo Nyssa sinensis.</title>
        <authorList>
            <person name="Yang X."/>
            <person name="Kang M."/>
            <person name="Yang Y."/>
            <person name="Xiong H."/>
            <person name="Wang M."/>
            <person name="Zhang Z."/>
            <person name="Wang Z."/>
            <person name="Wu H."/>
            <person name="Ma T."/>
            <person name="Liu J."/>
            <person name="Xi Z."/>
        </authorList>
    </citation>
    <scope>NUCLEOTIDE SEQUENCE [LARGE SCALE GENOMIC DNA]</scope>
    <source>
        <strain evidence="1">J267</strain>
        <tissue evidence="1">Leaf</tissue>
    </source>
</reference>
<protein>
    <submittedName>
        <fullName evidence="1">Uncharacterized protein</fullName>
    </submittedName>
</protein>
<dbReference type="Proteomes" id="UP000325577">
    <property type="component" value="Linkage Group LG17"/>
</dbReference>
<name>A0A5J5AYE6_9ASTE</name>
<keyword evidence="2" id="KW-1185">Reference proteome</keyword>
<evidence type="ECO:0000313" key="1">
    <source>
        <dbReference type="EMBL" id="KAA8535409.1"/>
    </source>
</evidence>
<evidence type="ECO:0000313" key="2">
    <source>
        <dbReference type="Proteomes" id="UP000325577"/>
    </source>
</evidence>
<proteinExistence type="predicted"/>
<dbReference type="AlphaFoldDB" id="A0A5J5AYE6"/>
<dbReference type="EMBL" id="CM018040">
    <property type="protein sequence ID" value="KAA8535409.1"/>
    <property type="molecule type" value="Genomic_DNA"/>
</dbReference>
<organism evidence="1 2">
    <name type="scientific">Nyssa sinensis</name>
    <dbReference type="NCBI Taxonomy" id="561372"/>
    <lineage>
        <taxon>Eukaryota</taxon>
        <taxon>Viridiplantae</taxon>
        <taxon>Streptophyta</taxon>
        <taxon>Embryophyta</taxon>
        <taxon>Tracheophyta</taxon>
        <taxon>Spermatophyta</taxon>
        <taxon>Magnoliopsida</taxon>
        <taxon>eudicotyledons</taxon>
        <taxon>Gunneridae</taxon>
        <taxon>Pentapetalae</taxon>
        <taxon>asterids</taxon>
        <taxon>Cornales</taxon>
        <taxon>Nyssaceae</taxon>
        <taxon>Nyssa</taxon>
    </lineage>
</organism>